<dbReference type="InterPro" id="IPR003761">
    <property type="entry name" value="Exonuc_VII_S"/>
</dbReference>
<dbReference type="Pfam" id="PF02609">
    <property type="entry name" value="Exonuc_VII_S"/>
    <property type="match status" value="1"/>
</dbReference>
<evidence type="ECO:0000256" key="1">
    <source>
        <dbReference type="ARBA" id="ARBA00009998"/>
    </source>
</evidence>
<keyword evidence="5" id="KW-0269">Exonuclease</keyword>
<evidence type="ECO:0000256" key="6">
    <source>
        <dbReference type="NCBIfam" id="TIGR01280"/>
    </source>
</evidence>
<reference evidence="8" key="1">
    <citation type="submission" date="2020-01" db="EMBL/GenBank/DDBJ databases">
        <authorList>
            <person name="Meier V. D."/>
            <person name="Meier V D."/>
        </authorList>
    </citation>
    <scope>NUCLEOTIDE SEQUENCE</scope>
    <source>
        <strain evidence="8">HLG_WM_MAG_10</strain>
    </source>
</reference>
<dbReference type="EMBL" id="CACVAQ010000375">
    <property type="protein sequence ID" value="CAA6826164.1"/>
    <property type="molecule type" value="Genomic_DNA"/>
</dbReference>
<dbReference type="GO" id="GO:0006308">
    <property type="term" value="P:DNA catabolic process"/>
    <property type="evidence" value="ECO:0007669"/>
    <property type="project" value="UniProtKB-UniRule"/>
</dbReference>
<keyword evidence="4" id="KW-0378">Hydrolase</keyword>
<organism evidence="8">
    <name type="scientific">uncultured Aureispira sp</name>
    <dbReference type="NCBI Taxonomy" id="1331704"/>
    <lineage>
        <taxon>Bacteria</taxon>
        <taxon>Pseudomonadati</taxon>
        <taxon>Bacteroidota</taxon>
        <taxon>Saprospiria</taxon>
        <taxon>Saprospirales</taxon>
        <taxon>Saprospiraceae</taxon>
        <taxon>Aureispira</taxon>
        <taxon>environmental samples</taxon>
    </lineage>
</organism>
<sequence>MFENDDNLDKTKKSTVSNSYEETVEQLQGLLKNIESQGDKLGDLLENVEQANALVEQCRNQLRGIEENVNNIL</sequence>
<comment type="similarity">
    <text evidence="1">Belongs to the XseB family.</text>
</comment>
<evidence type="ECO:0000256" key="5">
    <source>
        <dbReference type="ARBA" id="ARBA00022839"/>
    </source>
</evidence>
<dbReference type="InterPro" id="IPR037004">
    <property type="entry name" value="Exonuc_VII_ssu_sf"/>
</dbReference>
<dbReference type="GO" id="GO:0009318">
    <property type="term" value="C:exodeoxyribonuclease VII complex"/>
    <property type="evidence" value="ECO:0007669"/>
    <property type="project" value="UniProtKB-UniRule"/>
</dbReference>
<keyword evidence="2" id="KW-0963">Cytoplasm</keyword>
<dbReference type="GO" id="GO:0008855">
    <property type="term" value="F:exodeoxyribonuclease VII activity"/>
    <property type="evidence" value="ECO:0007669"/>
    <property type="project" value="UniProtKB-UniRule"/>
</dbReference>
<keyword evidence="3" id="KW-0540">Nuclease</keyword>
<gene>
    <name evidence="8" type="ORF">HELGO_WM20538</name>
</gene>
<evidence type="ECO:0000256" key="4">
    <source>
        <dbReference type="ARBA" id="ARBA00022801"/>
    </source>
</evidence>
<proteinExistence type="inferred from homology"/>
<dbReference type="Gene3D" id="1.10.287.1040">
    <property type="entry name" value="Exonuclease VII, small subunit"/>
    <property type="match status" value="1"/>
</dbReference>
<evidence type="ECO:0000256" key="7">
    <source>
        <dbReference type="SAM" id="MobiDB-lite"/>
    </source>
</evidence>
<evidence type="ECO:0000256" key="3">
    <source>
        <dbReference type="ARBA" id="ARBA00022722"/>
    </source>
</evidence>
<feature type="region of interest" description="Disordered" evidence="7">
    <location>
        <begin position="1"/>
        <end position="20"/>
    </location>
</feature>
<evidence type="ECO:0000313" key="8">
    <source>
        <dbReference type="EMBL" id="CAA6826164.1"/>
    </source>
</evidence>
<evidence type="ECO:0000256" key="2">
    <source>
        <dbReference type="ARBA" id="ARBA00022490"/>
    </source>
</evidence>
<dbReference type="NCBIfam" id="TIGR01280">
    <property type="entry name" value="xseB"/>
    <property type="match status" value="1"/>
</dbReference>
<protein>
    <recommendedName>
        <fullName evidence="6">Exodeoxyribonuclease VII small subunit</fullName>
        <ecNumber evidence="6">3.1.11.6</ecNumber>
    </recommendedName>
</protein>
<dbReference type="EC" id="3.1.11.6" evidence="6"/>
<name>A0A6S6U3C5_9BACT</name>
<dbReference type="AlphaFoldDB" id="A0A6S6U3C5"/>
<dbReference type="SUPFAM" id="SSF116842">
    <property type="entry name" value="XseB-like"/>
    <property type="match status" value="1"/>
</dbReference>
<accession>A0A6S6U3C5</accession>